<organism evidence="1 2">
    <name type="scientific">Aspergillus novofumigatus (strain IBT 16806)</name>
    <dbReference type="NCBI Taxonomy" id="1392255"/>
    <lineage>
        <taxon>Eukaryota</taxon>
        <taxon>Fungi</taxon>
        <taxon>Dikarya</taxon>
        <taxon>Ascomycota</taxon>
        <taxon>Pezizomycotina</taxon>
        <taxon>Eurotiomycetes</taxon>
        <taxon>Eurotiomycetidae</taxon>
        <taxon>Eurotiales</taxon>
        <taxon>Aspergillaceae</taxon>
        <taxon>Aspergillus</taxon>
        <taxon>Aspergillus subgen. Fumigati</taxon>
    </lineage>
</organism>
<dbReference type="RefSeq" id="XP_024678507.1">
    <property type="nucleotide sequence ID" value="XM_024825921.1"/>
</dbReference>
<sequence length="142" mass="15655">MVKPTVDEQLIGLEEQSVRRLTIGIKIVLALKAICYSHSIEITVSAVPALYKRMKLIYVCDNAHVYQQPHNGYELVVIYNNTIIAKTVNKLAPRGAAIDQFPPEVESDVEIERLIDDGSAVPVQLTVSVTVITLTGLTIKGR</sequence>
<gene>
    <name evidence="1" type="ORF">P174DRAFT_435260</name>
</gene>
<accession>A0A2I1BX13</accession>
<proteinExistence type="predicted"/>
<reference evidence="2" key="1">
    <citation type="journal article" date="2018" name="Proc. Natl. Acad. Sci. U.S.A.">
        <title>Linking secondary metabolites to gene clusters through genome sequencing of six diverse Aspergillus species.</title>
        <authorList>
            <person name="Kaerboelling I."/>
            <person name="Vesth T.C."/>
            <person name="Frisvad J.C."/>
            <person name="Nybo J.L."/>
            <person name="Theobald S."/>
            <person name="Kuo A."/>
            <person name="Bowyer P."/>
            <person name="Matsuda Y."/>
            <person name="Mondo S."/>
            <person name="Lyhne E.K."/>
            <person name="Kogle M.E."/>
            <person name="Clum A."/>
            <person name="Lipzen A."/>
            <person name="Salamov A."/>
            <person name="Ngan C.Y."/>
            <person name="Daum C."/>
            <person name="Chiniquy J."/>
            <person name="Barry K."/>
            <person name="LaButti K."/>
            <person name="Haridas S."/>
            <person name="Simmons B.A."/>
            <person name="Magnuson J.K."/>
            <person name="Mortensen U.H."/>
            <person name="Larsen T.O."/>
            <person name="Grigoriev I.V."/>
            <person name="Baker S.E."/>
            <person name="Andersen M.R."/>
        </authorList>
    </citation>
    <scope>NUCLEOTIDE SEQUENCE [LARGE SCALE GENOMIC DNA]</scope>
    <source>
        <strain evidence="2">IBT 16806</strain>
    </source>
</reference>
<dbReference type="AlphaFoldDB" id="A0A2I1BX13"/>
<dbReference type="GeneID" id="36533246"/>
<evidence type="ECO:0000313" key="1">
    <source>
        <dbReference type="EMBL" id="PKX89912.1"/>
    </source>
</evidence>
<dbReference type="Proteomes" id="UP000234474">
    <property type="component" value="Unassembled WGS sequence"/>
</dbReference>
<comment type="caution">
    <text evidence="1">The sequence shown here is derived from an EMBL/GenBank/DDBJ whole genome shotgun (WGS) entry which is preliminary data.</text>
</comment>
<keyword evidence="2" id="KW-1185">Reference proteome</keyword>
<dbReference type="VEuPathDB" id="FungiDB:P174DRAFT_435260"/>
<evidence type="ECO:0000313" key="2">
    <source>
        <dbReference type="Proteomes" id="UP000234474"/>
    </source>
</evidence>
<name>A0A2I1BX13_ASPN1</name>
<protein>
    <submittedName>
        <fullName evidence="1">Uncharacterized protein</fullName>
    </submittedName>
</protein>
<dbReference type="EMBL" id="MSZS01000009">
    <property type="protein sequence ID" value="PKX89912.1"/>
    <property type="molecule type" value="Genomic_DNA"/>
</dbReference>